<dbReference type="Pfam" id="PF00001">
    <property type="entry name" value="7tm_1"/>
    <property type="match status" value="1"/>
</dbReference>
<comment type="subcellular location">
    <subcellularLocation>
        <location evidence="1">Membrane</location>
    </subcellularLocation>
</comment>
<feature type="transmembrane region" description="Helical" evidence="5">
    <location>
        <begin position="309"/>
        <end position="331"/>
    </location>
</feature>
<gene>
    <name evidence="8" type="primary">LOC106167897</name>
</gene>
<dbReference type="SUPFAM" id="SSF81321">
    <property type="entry name" value="Family A G protein-coupled receptor-like"/>
    <property type="match status" value="1"/>
</dbReference>
<dbReference type="PANTHER" id="PTHR45698">
    <property type="entry name" value="TRACE AMINE-ASSOCIATED RECEPTOR 19N-RELATED"/>
    <property type="match status" value="1"/>
</dbReference>
<dbReference type="OMA" id="TERRIRC"/>
<dbReference type="GO" id="GO:0016020">
    <property type="term" value="C:membrane"/>
    <property type="evidence" value="ECO:0007669"/>
    <property type="project" value="UniProtKB-SubCell"/>
</dbReference>
<dbReference type="GeneID" id="106167897"/>
<dbReference type="Proteomes" id="UP000085678">
    <property type="component" value="Unplaced"/>
</dbReference>
<feature type="transmembrane region" description="Helical" evidence="5">
    <location>
        <begin position="88"/>
        <end position="113"/>
    </location>
</feature>
<dbReference type="InterPro" id="IPR017452">
    <property type="entry name" value="GPCR_Rhodpsn_7TM"/>
</dbReference>
<dbReference type="KEGG" id="lak:106167897"/>
<accession>A0A1S3IWA6</accession>
<keyword evidence="7" id="KW-1185">Reference proteome</keyword>
<dbReference type="AlphaFoldDB" id="A0A1S3IWA6"/>
<sequence>MDGTEEALPALALRVPSQRTGFYNMSTSIGNTEGLGNDTLFVNYYSGSVFLTYTAVAGLITSIGLLQNALSLLALKHMRRPMNSFQKLIINLAFADFLLMFFCCAVCAIRLYLGVGYVNYATMPPETRSISCIEQIVMDISIHLLVPPLLATTGLVLNQFVAATRPLRFTNIVTERRIRCYIAFTYVSAVVPLVILHAVYYIIYPNADCITHMDKYFVALEGHVGIFMMLLMVLNVFIWYKLYTKIKESLSYRHDLASDPQDHEQAKLNVTVAILLVTIFVCWVPGVVTAFIYFGFDVSHTKRPESSDAVAMVTNILFIFNSLADPIIYGLRIRDVRHGYVRLYQRISDIFCSSGRLAKADSRHHISCNHNHNTGTPV</sequence>
<name>A0A1S3IWA6_LINAN</name>
<feature type="transmembrane region" description="Helical" evidence="5">
    <location>
        <begin position="50"/>
        <end position="76"/>
    </location>
</feature>
<organism evidence="7 8">
    <name type="scientific">Lingula anatina</name>
    <name type="common">Brachiopod</name>
    <name type="synonym">Lingula unguis</name>
    <dbReference type="NCBI Taxonomy" id="7574"/>
    <lineage>
        <taxon>Eukaryota</taxon>
        <taxon>Metazoa</taxon>
        <taxon>Spiralia</taxon>
        <taxon>Lophotrochozoa</taxon>
        <taxon>Brachiopoda</taxon>
        <taxon>Linguliformea</taxon>
        <taxon>Lingulata</taxon>
        <taxon>Lingulida</taxon>
        <taxon>Linguloidea</taxon>
        <taxon>Lingulidae</taxon>
        <taxon>Lingula</taxon>
    </lineage>
</organism>
<feature type="transmembrane region" description="Helical" evidence="5">
    <location>
        <begin position="223"/>
        <end position="243"/>
    </location>
</feature>
<feature type="transmembrane region" description="Helical" evidence="5">
    <location>
        <begin position="133"/>
        <end position="157"/>
    </location>
</feature>
<evidence type="ECO:0000256" key="5">
    <source>
        <dbReference type="SAM" id="Phobius"/>
    </source>
</evidence>
<dbReference type="OrthoDB" id="9894375at2759"/>
<dbReference type="InterPro" id="IPR000276">
    <property type="entry name" value="GPCR_Rhodpsn"/>
</dbReference>
<evidence type="ECO:0000256" key="1">
    <source>
        <dbReference type="ARBA" id="ARBA00004370"/>
    </source>
</evidence>
<protein>
    <submittedName>
        <fullName evidence="8">Cannabinoid receptor 1-like</fullName>
    </submittedName>
</protein>
<evidence type="ECO:0000256" key="4">
    <source>
        <dbReference type="ARBA" id="ARBA00023136"/>
    </source>
</evidence>
<evidence type="ECO:0000256" key="2">
    <source>
        <dbReference type="ARBA" id="ARBA00022692"/>
    </source>
</evidence>
<reference evidence="8" key="1">
    <citation type="submission" date="2025-08" db="UniProtKB">
        <authorList>
            <consortium name="RefSeq"/>
        </authorList>
    </citation>
    <scope>IDENTIFICATION</scope>
    <source>
        <tissue evidence="8">Gonads</tissue>
    </source>
</reference>
<keyword evidence="4 5" id="KW-0472">Membrane</keyword>
<dbReference type="RefSeq" id="XP_013402246.1">
    <property type="nucleotide sequence ID" value="XM_013546792.1"/>
</dbReference>
<dbReference type="PANTHER" id="PTHR45698:SF1">
    <property type="entry name" value="TRACE AMINE-ASSOCIATED RECEPTOR 13C-LIKE"/>
    <property type="match status" value="1"/>
</dbReference>
<dbReference type="GO" id="GO:0004930">
    <property type="term" value="F:G protein-coupled receptor activity"/>
    <property type="evidence" value="ECO:0007669"/>
    <property type="project" value="InterPro"/>
</dbReference>
<feature type="domain" description="G-protein coupled receptors family 1 profile" evidence="6">
    <location>
        <begin position="67"/>
        <end position="329"/>
    </location>
</feature>
<feature type="transmembrane region" description="Helical" evidence="5">
    <location>
        <begin position="270"/>
        <end position="294"/>
    </location>
</feature>
<dbReference type="PRINTS" id="PR00237">
    <property type="entry name" value="GPCRRHODOPSN"/>
</dbReference>
<dbReference type="CDD" id="cd00637">
    <property type="entry name" value="7tm_classA_rhodopsin-like"/>
    <property type="match status" value="1"/>
</dbReference>
<dbReference type="PROSITE" id="PS50262">
    <property type="entry name" value="G_PROTEIN_RECEP_F1_2"/>
    <property type="match status" value="1"/>
</dbReference>
<evidence type="ECO:0000256" key="3">
    <source>
        <dbReference type="ARBA" id="ARBA00022989"/>
    </source>
</evidence>
<dbReference type="InParanoid" id="A0A1S3IWA6"/>
<feature type="transmembrane region" description="Helical" evidence="5">
    <location>
        <begin position="178"/>
        <end position="203"/>
    </location>
</feature>
<evidence type="ECO:0000259" key="6">
    <source>
        <dbReference type="PROSITE" id="PS50262"/>
    </source>
</evidence>
<dbReference type="Gene3D" id="1.20.1070.10">
    <property type="entry name" value="Rhodopsin 7-helix transmembrane proteins"/>
    <property type="match status" value="1"/>
</dbReference>
<keyword evidence="3 5" id="KW-1133">Transmembrane helix</keyword>
<evidence type="ECO:0000313" key="8">
    <source>
        <dbReference type="RefSeq" id="XP_013402246.1"/>
    </source>
</evidence>
<evidence type="ECO:0000313" key="7">
    <source>
        <dbReference type="Proteomes" id="UP000085678"/>
    </source>
</evidence>
<keyword evidence="2 5" id="KW-0812">Transmembrane</keyword>
<proteinExistence type="predicted"/>